<comment type="caution">
    <text evidence="1">The sequence shown here is derived from an EMBL/GenBank/DDBJ whole genome shotgun (WGS) entry which is preliminary data.</text>
</comment>
<dbReference type="OrthoDB" id="696909at2759"/>
<gene>
    <name evidence="1" type="ORF">EJB05_30287</name>
</gene>
<reference evidence="1 2" key="1">
    <citation type="journal article" date="2019" name="Sci. Rep.">
        <title>A high-quality genome of Eragrostis curvula grass provides insights into Poaceae evolution and supports new strategies to enhance forage quality.</title>
        <authorList>
            <person name="Carballo J."/>
            <person name="Santos B.A.C.M."/>
            <person name="Zappacosta D."/>
            <person name="Garbus I."/>
            <person name="Selva J.P."/>
            <person name="Gallo C.A."/>
            <person name="Diaz A."/>
            <person name="Albertini E."/>
            <person name="Caccamo M."/>
            <person name="Echenique V."/>
        </authorList>
    </citation>
    <scope>NUCLEOTIDE SEQUENCE [LARGE SCALE GENOMIC DNA]</scope>
    <source>
        <strain evidence="2">cv. Victoria</strain>
        <tissue evidence="1">Leaf</tissue>
    </source>
</reference>
<sequence length="475" mass="53940">MPSSERKQIEEAKYQAFLVHWQKTARKRMTEFALQGEERRKYGYLPIEPPFEIIKFPELLGRAWGWDDILPYNHVDCWSLYKTYLQEFYKRNAPAELPRRMGADAAADHNLNGEDGNLPALINLCINVEGELLQLLKHRAEEFNVDEISLKEKLTNCAHQITNMECGRFPAPSIALKFINSFVPIANYDFKCILVEAHLLCELLTSKTNITSDVSISSRIRKFAFRFMTYRGSECFAAAAAALMMAATKEAKLLWVSRKNNCSRGNHWSNRVRARTLSAMLKICEECSAAEEPAGGITATNLTYDESDSNNCSEKEVICSKEELPNGNHLEERNEAKKNIKAKYSDRSASEIPVVDKPGETNEMKQMTKEPLREELMIGANLKKKSEGQETKEPLKGGNLNESEMQKIEGMDHKKHRAKLVDYLKTSSDEGFDGTSTSLSFDDKRELQKNHRKFGSWSAGCFSRVTPKANRIVDA</sequence>
<dbReference type="EMBL" id="RWGY01000026">
    <property type="protein sequence ID" value="TVU20696.1"/>
    <property type="molecule type" value="Genomic_DNA"/>
</dbReference>
<protein>
    <submittedName>
        <fullName evidence="1">Uncharacterized protein</fullName>
    </submittedName>
</protein>
<dbReference type="AlphaFoldDB" id="A0A5J9UAY6"/>
<dbReference type="Proteomes" id="UP000324897">
    <property type="component" value="Unassembled WGS sequence"/>
</dbReference>
<name>A0A5J9UAY6_9POAL</name>
<evidence type="ECO:0000313" key="2">
    <source>
        <dbReference type="Proteomes" id="UP000324897"/>
    </source>
</evidence>
<keyword evidence="2" id="KW-1185">Reference proteome</keyword>
<proteinExistence type="predicted"/>
<accession>A0A5J9UAY6</accession>
<evidence type="ECO:0000313" key="1">
    <source>
        <dbReference type="EMBL" id="TVU20696.1"/>
    </source>
</evidence>
<organism evidence="1 2">
    <name type="scientific">Eragrostis curvula</name>
    <name type="common">weeping love grass</name>
    <dbReference type="NCBI Taxonomy" id="38414"/>
    <lineage>
        <taxon>Eukaryota</taxon>
        <taxon>Viridiplantae</taxon>
        <taxon>Streptophyta</taxon>
        <taxon>Embryophyta</taxon>
        <taxon>Tracheophyta</taxon>
        <taxon>Spermatophyta</taxon>
        <taxon>Magnoliopsida</taxon>
        <taxon>Liliopsida</taxon>
        <taxon>Poales</taxon>
        <taxon>Poaceae</taxon>
        <taxon>PACMAD clade</taxon>
        <taxon>Chloridoideae</taxon>
        <taxon>Eragrostideae</taxon>
        <taxon>Eragrostidinae</taxon>
        <taxon>Eragrostis</taxon>
    </lineage>
</organism>
<dbReference type="Gramene" id="TVU20696">
    <property type="protein sequence ID" value="TVU20696"/>
    <property type="gene ID" value="EJB05_30287"/>
</dbReference>